<protein>
    <recommendedName>
        <fullName evidence="3">HAT C-terminal dimerisation domain-containing protein</fullName>
    </recommendedName>
</protein>
<comment type="caution">
    <text evidence="1">The sequence shown here is derived from an EMBL/GenBank/DDBJ whole genome shotgun (WGS) entry which is preliminary data.</text>
</comment>
<dbReference type="OrthoDB" id="10023262at2759"/>
<accession>A0A9J6GAK0</accession>
<organism evidence="1 2">
    <name type="scientific">Haemaphysalis longicornis</name>
    <name type="common">Bush tick</name>
    <dbReference type="NCBI Taxonomy" id="44386"/>
    <lineage>
        <taxon>Eukaryota</taxon>
        <taxon>Metazoa</taxon>
        <taxon>Ecdysozoa</taxon>
        <taxon>Arthropoda</taxon>
        <taxon>Chelicerata</taxon>
        <taxon>Arachnida</taxon>
        <taxon>Acari</taxon>
        <taxon>Parasitiformes</taxon>
        <taxon>Ixodida</taxon>
        <taxon>Ixodoidea</taxon>
        <taxon>Ixodidae</taxon>
        <taxon>Haemaphysalinae</taxon>
        <taxon>Haemaphysalis</taxon>
    </lineage>
</organism>
<gene>
    <name evidence="1" type="ORF">HPB48_017822</name>
</gene>
<keyword evidence="2" id="KW-1185">Reference proteome</keyword>
<dbReference type="Proteomes" id="UP000821853">
    <property type="component" value="Chromosome 4"/>
</dbReference>
<dbReference type="EMBL" id="JABSTR010000006">
    <property type="protein sequence ID" value="KAH9372506.1"/>
    <property type="molecule type" value="Genomic_DNA"/>
</dbReference>
<sequence>MEQNHPPGLESNIVHAVVLCVKFTSIRTACGENPCAELAGFAMSMLVLPYSNAEVEMRFSQLNIVKSKIRNKPKPETTNSIFVVRAGLK</sequence>
<dbReference type="AlphaFoldDB" id="A0A9J6GAK0"/>
<evidence type="ECO:0000313" key="1">
    <source>
        <dbReference type="EMBL" id="KAH9372506.1"/>
    </source>
</evidence>
<reference evidence="1 2" key="1">
    <citation type="journal article" date="2020" name="Cell">
        <title>Large-Scale Comparative Analyses of Tick Genomes Elucidate Their Genetic Diversity and Vector Capacities.</title>
        <authorList>
            <consortium name="Tick Genome and Microbiome Consortium (TIGMIC)"/>
            <person name="Jia N."/>
            <person name="Wang J."/>
            <person name="Shi W."/>
            <person name="Du L."/>
            <person name="Sun Y."/>
            <person name="Zhan W."/>
            <person name="Jiang J.F."/>
            <person name="Wang Q."/>
            <person name="Zhang B."/>
            <person name="Ji P."/>
            <person name="Bell-Sakyi L."/>
            <person name="Cui X.M."/>
            <person name="Yuan T.T."/>
            <person name="Jiang B.G."/>
            <person name="Yang W.F."/>
            <person name="Lam T.T."/>
            <person name="Chang Q.C."/>
            <person name="Ding S.J."/>
            <person name="Wang X.J."/>
            <person name="Zhu J.G."/>
            <person name="Ruan X.D."/>
            <person name="Zhao L."/>
            <person name="Wei J.T."/>
            <person name="Ye R.Z."/>
            <person name="Que T.C."/>
            <person name="Du C.H."/>
            <person name="Zhou Y.H."/>
            <person name="Cheng J.X."/>
            <person name="Dai P.F."/>
            <person name="Guo W.B."/>
            <person name="Han X.H."/>
            <person name="Huang E.J."/>
            <person name="Li L.F."/>
            <person name="Wei W."/>
            <person name="Gao Y.C."/>
            <person name="Liu J.Z."/>
            <person name="Shao H.Z."/>
            <person name="Wang X."/>
            <person name="Wang C.C."/>
            <person name="Yang T.C."/>
            <person name="Huo Q.B."/>
            <person name="Li W."/>
            <person name="Chen H.Y."/>
            <person name="Chen S.E."/>
            <person name="Zhou L.G."/>
            <person name="Ni X.B."/>
            <person name="Tian J.H."/>
            <person name="Sheng Y."/>
            <person name="Liu T."/>
            <person name="Pan Y.S."/>
            <person name="Xia L.Y."/>
            <person name="Li J."/>
            <person name="Zhao F."/>
            <person name="Cao W.C."/>
        </authorList>
    </citation>
    <scope>NUCLEOTIDE SEQUENCE [LARGE SCALE GENOMIC DNA]</scope>
    <source>
        <strain evidence="1">HaeL-2018</strain>
    </source>
</reference>
<proteinExistence type="predicted"/>
<evidence type="ECO:0000313" key="2">
    <source>
        <dbReference type="Proteomes" id="UP000821853"/>
    </source>
</evidence>
<evidence type="ECO:0008006" key="3">
    <source>
        <dbReference type="Google" id="ProtNLM"/>
    </source>
</evidence>
<dbReference type="VEuPathDB" id="VectorBase:HLOH_064391"/>
<name>A0A9J6GAK0_HAELO</name>